<feature type="disulfide bond" evidence="3">
    <location>
        <begin position="407"/>
        <end position="415"/>
    </location>
</feature>
<keyword evidence="6" id="KW-1185">Reference proteome</keyword>
<evidence type="ECO:0000256" key="2">
    <source>
        <dbReference type="ARBA" id="ARBA00023180"/>
    </source>
</evidence>
<dbReference type="AlphaFoldDB" id="A0A2S4PTG0"/>
<comment type="caution">
    <text evidence="5">The sequence shown here is derived from an EMBL/GenBank/DDBJ whole genome shotgun (WGS) entry which is preliminary data.</text>
</comment>
<dbReference type="InterPro" id="IPR016274">
    <property type="entry name" value="Histidine_acid_Pase_euk"/>
</dbReference>
<dbReference type="PANTHER" id="PTHR20963:SF14">
    <property type="entry name" value="ACID PHOSPHATASE, PUTATIVE-RELATED"/>
    <property type="match status" value="1"/>
</dbReference>
<keyword evidence="3" id="KW-1015">Disulfide bond</keyword>
<evidence type="ECO:0000313" key="5">
    <source>
        <dbReference type="EMBL" id="POS85329.1"/>
    </source>
</evidence>
<keyword evidence="4" id="KW-0732">Signal</keyword>
<accession>A0A2S4PTG0</accession>
<dbReference type="EMBL" id="PEDP01000642">
    <property type="protein sequence ID" value="POS85329.1"/>
    <property type="molecule type" value="Genomic_DNA"/>
</dbReference>
<dbReference type="SUPFAM" id="SSF53254">
    <property type="entry name" value="Phosphoglycerate mutase-like"/>
    <property type="match status" value="1"/>
</dbReference>
<evidence type="ECO:0000256" key="4">
    <source>
        <dbReference type="SAM" id="SignalP"/>
    </source>
</evidence>
<evidence type="ECO:0000256" key="3">
    <source>
        <dbReference type="PIRSR" id="PIRSR000894-2"/>
    </source>
</evidence>
<gene>
    <name evidence="5" type="ORF">EPUL_003326</name>
</gene>
<dbReference type="OrthoDB" id="6509975at2759"/>
<feature type="disulfide bond" evidence="3">
    <location>
        <begin position="54"/>
        <end position="382"/>
    </location>
</feature>
<sequence length="455" mass="50866">MLLPYFLFTAVSLVLSVTGAASNFDPLKHLSGITLPSDTDAASSSLDPLPPRGCNVTRAAYLMRHGAIHSNDYDFEYYIEPFLLKLAKTPVNWSIIPNLAFLSTWRNPILSEEQEMLSRSGKLQAMTAGVEIAQRYYYLRTPKKIWSASSERTLHSAKFFKKGLESNGGNIKVVNIYEGRKEGANTLAPYDSCPAFHKSTGSNLSLKFLKLYTKPIVTRFNALVPGFNFTPSDIFAISLICGYETVLRGSSPFCDLSVLSPNEWLGFEYTNDVRYFYNSGYGNPISGAIGFPWLNATIRALMSDQDHQSNKVKDQDIFVSFTHRHLPPMVLVAMGLFNNSAYSGSNKASSTMPLHTINHQRVWKSSQIIPFMTDIALEKLECDSHDFDKGTYYRTLLNNNPLSIPDCQDGPSESCKESSLVKWLAKRAKVVGDFDTTCNVNYKNSTNILTIYESD</sequence>
<feature type="chain" id="PRO_5015527665" description="Phosphoglycerate mutase-like protein" evidence="4">
    <location>
        <begin position="23"/>
        <end position="455"/>
    </location>
</feature>
<dbReference type="InterPro" id="IPR029033">
    <property type="entry name" value="His_PPase_superfam"/>
</dbReference>
<keyword evidence="1" id="KW-0378">Hydrolase</keyword>
<dbReference type="PIRSF" id="PIRSF000894">
    <property type="entry name" value="Acid_phosphatase"/>
    <property type="match status" value="1"/>
</dbReference>
<organism evidence="5 6">
    <name type="scientific">Erysiphe pulchra</name>
    <dbReference type="NCBI Taxonomy" id="225359"/>
    <lineage>
        <taxon>Eukaryota</taxon>
        <taxon>Fungi</taxon>
        <taxon>Dikarya</taxon>
        <taxon>Ascomycota</taxon>
        <taxon>Pezizomycotina</taxon>
        <taxon>Leotiomycetes</taxon>
        <taxon>Erysiphales</taxon>
        <taxon>Erysiphaceae</taxon>
        <taxon>Erysiphe</taxon>
    </lineage>
</organism>
<feature type="disulfide bond" evidence="3">
    <location>
        <begin position="241"/>
        <end position="254"/>
    </location>
</feature>
<protein>
    <recommendedName>
        <fullName evidence="7">Phosphoglycerate mutase-like protein</fullName>
    </recommendedName>
</protein>
<dbReference type="Pfam" id="PF00328">
    <property type="entry name" value="His_Phos_2"/>
    <property type="match status" value="1"/>
</dbReference>
<dbReference type="PANTHER" id="PTHR20963">
    <property type="entry name" value="MULTIPLE INOSITOL POLYPHOSPHATE PHOSPHATASE-RELATED"/>
    <property type="match status" value="1"/>
</dbReference>
<keyword evidence="2" id="KW-0325">Glycoprotein</keyword>
<dbReference type="Gene3D" id="3.40.50.1240">
    <property type="entry name" value="Phosphoglycerate mutase-like"/>
    <property type="match status" value="1"/>
</dbReference>
<name>A0A2S4PTG0_9PEZI</name>
<dbReference type="CDD" id="cd07061">
    <property type="entry name" value="HP_HAP_like"/>
    <property type="match status" value="1"/>
</dbReference>
<dbReference type="GO" id="GO:0009277">
    <property type="term" value="C:fungal-type cell wall"/>
    <property type="evidence" value="ECO:0007669"/>
    <property type="project" value="TreeGrafter"/>
</dbReference>
<evidence type="ECO:0000256" key="1">
    <source>
        <dbReference type="ARBA" id="ARBA00022801"/>
    </source>
</evidence>
<reference evidence="5 6" key="1">
    <citation type="submission" date="2017-10" db="EMBL/GenBank/DDBJ databases">
        <title>Development of genomic resources for the powdery mildew, Erysiphe pulchra.</title>
        <authorList>
            <person name="Wadl P.A."/>
            <person name="Mack B.M."/>
            <person name="Moore G."/>
            <person name="Beltz S.B."/>
        </authorList>
    </citation>
    <scope>NUCLEOTIDE SEQUENCE [LARGE SCALE GENOMIC DNA]</scope>
    <source>
        <strain evidence="5">Cflorida</strain>
    </source>
</reference>
<dbReference type="Proteomes" id="UP000237438">
    <property type="component" value="Unassembled WGS sequence"/>
</dbReference>
<dbReference type="InterPro" id="IPR000560">
    <property type="entry name" value="His_Pase_clade-2"/>
</dbReference>
<evidence type="ECO:0000313" key="6">
    <source>
        <dbReference type="Proteomes" id="UP000237438"/>
    </source>
</evidence>
<dbReference type="FunFam" id="3.40.50.1240:FF:000065">
    <property type="entry name" value="Similar to histidine acid phosphatase"/>
    <property type="match status" value="1"/>
</dbReference>
<feature type="signal peptide" evidence="4">
    <location>
        <begin position="1"/>
        <end position="22"/>
    </location>
</feature>
<proteinExistence type="predicted"/>
<dbReference type="GO" id="GO:0003993">
    <property type="term" value="F:acid phosphatase activity"/>
    <property type="evidence" value="ECO:0007669"/>
    <property type="project" value="TreeGrafter"/>
</dbReference>
<evidence type="ECO:0008006" key="7">
    <source>
        <dbReference type="Google" id="ProtNLM"/>
    </source>
</evidence>
<dbReference type="STRING" id="225359.A0A2S4PTG0"/>